<evidence type="ECO:0000256" key="2">
    <source>
        <dbReference type="ARBA" id="ARBA00022729"/>
    </source>
</evidence>
<proteinExistence type="inferred from homology"/>
<protein>
    <recommendedName>
        <fullName evidence="8">Peptidoglycan-associated lipoprotein</fullName>
        <shortName evidence="8">PAL</shortName>
    </recommendedName>
</protein>
<dbReference type="Gene3D" id="3.30.1330.60">
    <property type="entry name" value="OmpA-like domain"/>
    <property type="match status" value="1"/>
</dbReference>
<comment type="function">
    <text evidence="8">Part of the Tol-Pal system, which plays a role in outer membrane invagination during cell division and is important for maintaining outer membrane integrity.</text>
</comment>
<dbReference type="PROSITE" id="PS51123">
    <property type="entry name" value="OMPA_2"/>
    <property type="match status" value="1"/>
</dbReference>
<accession>A0A227KDJ2</accession>
<evidence type="ECO:0000256" key="1">
    <source>
        <dbReference type="ARBA" id="ARBA00022618"/>
    </source>
</evidence>
<comment type="subcellular location">
    <subcellularLocation>
        <location evidence="8">Cell outer membrane</location>
        <topology evidence="8">Lipid-anchor</topology>
    </subcellularLocation>
</comment>
<evidence type="ECO:0000256" key="5">
    <source>
        <dbReference type="ARBA" id="ARBA00023237"/>
    </source>
</evidence>
<feature type="chain" id="PRO_5011241913" description="Peptidoglycan-associated lipoprotein" evidence="9">
    <location>
        <begin position="24"/>
        <end position="165"/>
    </location>
</feature>
<evidence type="ECO:0000256" key="9">
    <source>
        <dbReference type="SAM" id="SignalP"/>
    </source>
</evidence>
<evidence type="ECO:0000259" key="10">
    <source>
        <dbReference type="PROSITE" id="PS51123"/>
    </source>
</evidence>
<dbReference type="GeneID" id="78362051"/>
<dbReference type="InterPro" id="IPR036737">
    <property type="entry name" value="OmpA-like_sf"/>
</dbReference>
<name>A0A227KDJ2_9BURK</name>
<dbReference type="PANTHER" id="PTHR30329:SF21">
    <property type="entry name" value="LIPOPROTEIN YIAD-RELATED"/>
    <property type="match status" value="1"/>
</dbReference>
<dbReference type="InterPro" id="IPR006665">
    <property type="entry name" value="OmpA-like"/>
</dbReference>
<dbReference type="RefSeq" id="WP_066594058.1">
    <property type="nucleotide sequence ID" value="NZ_CAJTBZ010000003.1"/>
</dbReference>
<comment type="subunit">
    <text evidence="8">The Tol-Pal system is composed of five core proteins: the inner membrane proteins TolA, TolQ and TolR, the periplasmic protein TolB and the outer membrane protein Pal. They form a network linking the inner and outer membranes and the peptidoglycan layer.</text>
</comment>
<keyword evidence="4 8" id="KW-0564">Palmitate</keyword>
<dbReference type="EMBL" id="NHMP01000008">
    <property type="protein sequence ID" value="OXE45592.1"/>
    <property type="molecule type" value="Genomic_DNA"/>
</dbReference>
<dbReference type="AlphaFoldDB" id="A0A227KDJ2"/>
<dbReference type="Pfam" id="PF00691">
    <property type="entry name" value="OmpA"/>
    <property type="match status" value="1"/>
</dbReference>
<keyword evidence="6 8" id="KW-0449">Lipoprotein</keyword>
<evidence type="ECO:0000256" key="6">
    <source>
        <dbReference type="ARBA" id="ARBA00023288"/>
    </source>
</evidence>
<evidence type="ECO:0000256" key="7">
    <source>
        <dbReference type="ARBA" id="ARBA00023306"/>
    </source>
</evidence>
<dbReference type="SUPFAM" id="SSF103088">
    <property type="entry name" value="OmpA-like"/>
    <property type="match status" value="1"/>
</dbReference>
<comment type="similarity">
    <text evidence="8">Belongs to the Pal lipoprotein family.</text>
</comment>
<feature type="signal peptide" evidence="9">
    <location>
        <begin position="1"/>
        <end position="23"/>
    </location>
</feature>
<evidence type="ECO:0000313" key="11">
    <source>
        <dbReference type="EMBL" id="OXE45592.1"/>
    </source>
</evidence>
<dbReference type="GO" id="GO:0009279">
    <property type="term" value="C:cell outer membrane"/>
    <property type="evidence" value="ECO:0007669"/>
    <property type="project" value="UniProtKB-SubCell"/>
</dbReference>
<dbReference type="InterPro" id="IPR006664">
    <property type="entry name" value="OMP_bac"/>
</dbReference>
<keyword evidence="5 8" id="KW-0998">Cell outer membrane</keyword>
<organism evidence="11 12">
    <name type="scientific">Turicimonas muris</name>
    <dbReference type="NCBI Taxonomy" id="1796652"/>
    <lineage>
        <taxon>Bacteria</taxon>
        <taxon>Pseudomonadati</taxon>
        <taxon>Pseudomonadota</taxon>
        <taxon>Betaproteobacteria</taxon>
        <taxon>Burkholderiales</taxon>
        <taxon>Sutterellaceae</taxon>
        <taxon>Turicimonas</taxon>
    </lineage>
</organism>
<dbReference type="GO" id="GO:0051301">
    <property type="term" value="P:cell division"/>
    <property type="evidence" value="ECO:0007669"/>
    <property type="project" value="UniProtKB-UniRule"/>
</dbReference>
<dbReference type="HAMAP" id="MF_02204">
    <property type="entry name" value="Pal"/>
    <property type="match status" value="1"/>
</dbReference>
<keyword evidence="7 8" id="KW-0131">Cell cycle</keyword>
<evidence type="ECO:0000256" key="4">
    <source>
        <dbReference type="ARBA" id="ARBA00023139"/>
    </source>
</evidence>
<reference evidence="12" key="1">
    <citation type="submission" date="2017-05" db="EMBL/GenBank/DDBJ databases">
        <title>Improved OligoMM genomes.</title>
        <authorList>
            <person name="Garzetti D."/>
        </authorList>
    </citation>
    <scope>NUCLEOTIDE SEQUENCE [LARGE SCALE GENOMIC DNA]</scope>
    <source>
        <strain evidence="12">YL45</strain>
    </source>
</reference>
<gene>
    <name evidence="8" type="primary">pal</name>
    <name evidence="11" type="ORF">ADH67_10575</name>
</gene>
<evidence type="ECO:0000313" key="12">
    <source>
        <dbReference type="Proteomes" id="UP000214610"/>
    </source>
</evidence>
<evidence type="ECO:0000256" key="3">
    <source>
        <dbReference type="ARBA" id="ARBA00023136"/>
    </source>
</evidence>
<sequence length="165" mass="18321">MNLQRFSLAAAAVLAALSLTACSSIDLEKDKDAASVTDATEVERMLNAKDGPLAKREIYFDFDSYSVSPQYMPIVTNHAKFLANNKNVKVMLEGNTDARGSREYNLALGQKRSEAVKQRMTLMGVNPDQVESISFGKERPKALGDTEEDYAQNRRVDIHYLVGNK</sequence>
<dbReference type="PRINTS" id="PR01021">
    <property type="entry name" value="OMPADOMAIN"/>
</dbReference>
<comment type="caution">
    <text evidence="11">The sequence shown here is derived from an EMBL/GenBank/DDBJ whole genome shotgun (WGS) entry which is preliminary data.</text>
</comment>
<feature type="domain" description="OmpA-like" evidence="10">
    <location>
        <begin position="47"/>
        <end position="164"/>
    </location>
</feature>
<keyword evidence="1 8" id="KW-0132">Cell division</keyword>
<dbReference type="CDD" id="cd07185">
    <property type="entry name" value="OmpA_C-like"/>
    <property type="match status" value="1"/>
</dbReference>
<dbReference type="PANTHER" id="PTHR30329">
    <property type="entry name" value="STATOR ELEMENT OF FLAGELLAR MOTOR COMPLEX"/>
    <property type="match status" value="1"/>
</dbReference>
<evidence type="ECO:0000256" key="8">
    <source>
        <dbReference type="HAMAP-Rule" id="MF_02204"/>
    </source>
</evidence>
<keyword evidence="2 8" id="KW-0732">Signal</keyword>
<keyword evidence="3 8" id="KW-0472">Membrane</keyword>
<keyword evidence="12" id="KW-1185">Reference proteome</keyword>
<dbReference type="InterPro" id="IPR014169">
    <property type="entry name" value="Pal_lipo_C"/>
</dbReference>
<dbReference type="NCBIfam" id="TIGR02802">
    <property type="entry name" value="Pal_lipo"/>
    <property type="match status" value="1"/>
</dbReference>
<dbReference type="InterPro" id="IPR050330">
    <property type="entry name" value="Bact_OuterMem_StrucFunc"/>
</dbReference>
<dbReference type="InterPro" id="IPR039001">
    <property type="entry name" value="Pal"/>
</dbReference>
<dbReference type="PROSITE" id="PS51257">
    <property type="entry name" value="PROKAR_LIPOPROTEIN"/>
    <property type="match status" value="1"/>
</dbReference>
<dbReference type="Proteomes" id="UP000214610">
    <property type="component" value="Unassembled WGS sequence"/>
</dbReference>